<dbReference type="InterPro" id="IPR046342">
    <property type="entry name" value="CBS_dom_sf"/>
</dbReference>
<evidence type="ECO:0000313" key="6">
    <source>
        <dbReference type="Proteomes" id="UP000076078"/>
    </source>
</evidence>
<comment type="caution">
    <text evidence="5">The sequence shown here is derived from an EMBL/GenBank/DDBJ whole genome shotgun (WGS) entry which is preliminary data.</text>
</comment>
<feature type="domain" description="CBS" evidence="4">
    <location>
        <begin position="182"/>
        <end position="240"/>
    </location>
</feature>
<evidence type="ECO:0000259" key="4">
    <source>
        <dbReference type="PROSITE" id="PS51371"/>
    </source>
</evidence>
<dbReference type="InParanoid" id="A0A152A868"/>
<accession>A0A152A868</accession>
<evidence type="ECO:0000313" key="5">
    <source>
        <dbReference type="EMBL" id="KYR02406.1"/>
    </source>
</evidence>
<feature type="domain" description="CBS" evidence="4">
    <location>
        <begin position="259"/>
        <end position="317"/>
    </location>
</feature>
<dbReference type="PANTHER" id="PTHR13780">
    <property type="entry name" value="AMP-ACTIVATED PROTEIN KINASE, GAMMA REGULATORY SUBUNIT"/>
    <property type="match status" value="1"/>
</dbReference>
<keyword evidence="2 3" id="KW-0129">CBS domain</keyword>
<dbReference type="Proteomes" id="UP000076078">
    <property type="component" value="Unassembled WGS sequence"/>
</dbReference>
<evidence type="ECO:0000256" key="3">
    <source>
        <dbReference type="PROSITE-ProRule" id="PRU00703"/>
    </source>
</evidence>
<keyword evidence="1" id="KW-0677">Repeat</keyword>
<dbReference type="Gene3D" id="3.10.580.10">
    <property type="entry name" value="CBS-domain"/>
    <property type="match status" value="2"/>
</dbReference>
<keyword evidence="6" id="KW-1185">Reference proteome</keyword>
<feature type="domain" description="CBS" evidence="4">
    <location>
        <begin position="106"/>
        <end position="166"/>
    </location>
</feature>
<name>A0A152A868_TIELA</name>
<proteinExistence type="predicted"/>
<dbReference type="EMBL" id="LODT01000004">
    <property type="protein sequence ID" value="KYR02406.1"/>
    <property type="molecule type" value="Genomic_DNA"/>
</dbReference>
<dbReference type="OrthoDB" id="449052at2759"/>
<dbReference type="OMA" id="YLPICEY"/>
<evidence type="ECO:0000256" key="1">
    <source>
        <dbReference type="ARBA" id="ARBA00022737"/>
    </source>
</evidence>
<dbReference type="SMART" id="SM00116">
    <property type="entry name" value="CBS"/>
    <property type="match status" value="4"/>
</dbReference>
<evidence type="ECO:0000256" key="2">
    <source>
        <dbReference type="ARBA" id="ARBA00023122"/>
    </source>
</evidence>
<dbReference type="PROSITE" id="PS51371">
    <property type="entry name" value="CBS"/>
    <property type="match status" value="4"/>
</dbReference>
<dbReference type="STRING" id="361077.A0A152A868"/>
<dbReference type="InterPro" id="IPR050511">
    <property type="entry name" value="AMPK_gamma/SDS23_families"/>
</dbReference>
<dbReference type="PANTHER" id="PTHR13780:SF25">
    <property type="entry name" value="CBS DOMAIN-CONTAINING PROTEIN"/>
    <property type="match status" value="1"/>
</dbReference>
<dbReference type="InterPro" id="IPR000644">
    <property type="entry name" value="CBS_dom"/>
</dbReference>
<reference evidence="5 6" key="1">
    <citation type="submission" date="2015-12" db="EMBL/GenBank/DDBJ databases">
        <title>Dictyostelia acquired genes for synthesis and detection of signals that induce cell-type specialization by lateral gene transfer from prokaryotes.</title>
        <authorList>
            <person name="Gloeckner G."/>
            <person name="Schaap P."/>
        </authorList>
    </citation>
    <scope>NUCLEOTIDE SEQUENCE [LARGE SCALE GENOMIC DNA]</scope>
    <source>
        <strain evidence="5 6">TK</strain>
    </source>
</reference>
<feature type="domain" description="CBS" evidence="4">
    <location>
        <begin position="17"/>
        <end position="79"/>
    </location>
</feature>
<dbReference type="Pfam" id="PF00571">
    <property type="entry name" value="CBS"/>
    <property type="match status" value="4"/>
</dbReference>
<sequence length="321" mass="35967">MELLKTLRANSPVFPNDSSQIFYVNKSDTINVGFKKLIDNNILSVPVYDESKKRFTSYLSMTDLVHEILDITNNINLPEGDINTVLNTLTEKNLFKKDKVSDIADMSKMDPFITVESEKSLDQVLRLMVKNEISKVAVLDHNNQLCNVICASRIVECVSHLFGMDSELTKLGQRPVSALNIIKRDVISVKTSDKALRAFELIAQMGISGVAVVDANDPTKIVGVISNNDLKLIKSHAQYLTLLYLPVKEYIQALKKLVVTPKDLITCKETDPFREIVEKITGNHIHRIFVVDDNQNLRGIITLQSILEQIVLTSQATPSSQ</sequence>
<dbReference type="CDD" id="cd02205">
    <property type="entry name" value="CBS_pair_SF"/>
    <property type="match status" value="2"/>
</dbReference>
<dbReference type="SUPFAM" id="SSF54631">
    <property type="entry name" value="CBS-domain pair"/>
    <property type="match status" value="2"/>
</dbReference>
<dbReference type="AlphaFoldDB" id="A0A152A868"/>
<protein>
    <recommendedName>
        <fullName evidence="4">CBS domain-containing protein</fullName>
    </recommendedName>
</protein>
<organism evidence="5 6">
    <name type="scientific">Tieghemostelium lacteum</name>
    <name type="common">Slime mold</name>
    <name type="synonym">Dictyostelium lacteum</name>
    <dbReference type="NCBI Taxonomy" id="361077"/>
    <lineage>
        <taxon>Eukaryota</taxon>
        <taxon>Amoebozoa</taxon>
        <taxon>Evosea</taxon>
        <taxon>Eumycetozoa</taxon>
        <taxon>Dictyostelia</taxon>
        <taxon>Dictyosteliales</taxon>
        <taxon>Raperosteliaceae</taxon>
        <taxon>Tieghemostelium</taxon>
    </lineage>
</organism>
<gene>
    <name evidence="5" type="ORF">DLAC_01245</name>
</gene>